<keyword evidence="2" id="KW-0560">Oxidoreductase</keyword>
<dbReference type="PROSITE" id="PS00061">
    <property type="entry name" value="ADH_SHORT"/>
    <property type="match status" value="1"/>
</dbReference>
<organism evidence="3 4">
    <name type="scientific">Capsicum annuum</name>
    <name type="common">Capsicum pepper</name>
    <dbReference type="NCBI Taxonomy" id="4072"/>
    <lineage>
        <taxon>Eukaryota</taxon>
        <taxon>Viridiplantae</taxon>
        <taxon>Streptophyta</taxon>
        <taxon>Embryophyta</taxon>
        <taxon>Tracheophyta</taxon>
        <taxon>Spermatophyta</taxon>
        <taxon>Magnoliopsida</taxon>
        <taxon>eudicotyledons</taxon>
        <taxon>Gunneridae</taxon>
        <taxon>Pentapetalae</taxon>
        <taxon>asterids</taxon>
        <taxon>lamiids</taxon>
        <taxon>Solanales</taxon>
        <taxon>Solanaceae</taxon>
        <taxon>Solanoideae</taxon>
        <taxon>Capsiceae</taxon>
        <taxon>Capsicum</taxon>
    </lineage>
</organism>
<accession>A0A2G2YQZ7</accession>
<sequence length="366" mass="42345">MDTRVLSIRLKKILDEFFHISETDNLVQNNTQYSEDSDGGYNFCPNSFLKNDDERFTNLLVEVGEEVNIPDQMEEDEDINNSAVVISILATEFTHEDYNSMMFINLEASYHLSQLEHPFLKASGNGRIVFISSVAGIVFLPLCSIYSAAKGAMNQLTRSLACEWAKDNIRVNAVAAWVIKTSLIEAACTIHPSQQMSDMFCIIIIDYSVVATGAEYDEHEEEKWFKRDNQNANSPSTEELVKTSSIDHYPVRMQCDDATDLTGDFLIKSVMKKSFDTFRKILQEQKLDAYFRDSCFGKYLDLPEDNNARFQMKMVYELLKHRFMYENKDKMDKAWAFEAILYLRQQVSYQEEVSRPRILRWLLAKN</sequence>
<dbReference type="PRINTS" id="PR00081">
    <property type="entry name" value="GDHRDH"/>
</dbReference>
<dbReference type="Gene3D" id="3.40.50.720">
    <property type="entry name" value="NAD(P)-binding Rossmann-like Domain"/>
    <property type="match status" value="1"/>
</dbReference>
<dbReference type="AlphaFoldDB" id="A0A2G2YQZ7"/>
<comment type="caution">
    <text evidence="3">The sequence shown here is derived from an EMBL/GenBank/DDBJ whole genome shotgun (WGS) entry which is preliminary data.</text>
</comment>
<reference evidence="3 4" key="2">
    <citation type="journal article" date="2017" name="Genome Biol.">
        <title>New reference genome sequences of hot pepper reveal the massive evolution of plant disease-resistance genes by retroduplication.</title>
        <authorList>
            <person name="Kim S."/>
            <person name="Park J."/>
            <person name="Yeom S.I."/>
            <person name="Kim Y.M."/>
            <person name="Seo E."/>
            <person name="Kim K.T."/>
            <person name="Kim M.S."/>
            <person name="Lee J.M."/>
            <person name="Cheong K."/>
            <person name="Shin H.S."/>
            <person name="Kim S.B."/>
            <person name="Han K."/>
            <person name="Lee J."/>
            <person name="Park M."/>
            <person name="Lee H.A."/>
            <person name="Lee H.Y."/>
            <person name="Lee Y."/>
            <person name="Oh S."/>
            <person name="Lee J.H."/>
            <person name="Choi E."/>
            <person name="Choi E."/>
            <person name="Lee S.E."/>
            <person name="Jeon J."/>
            <person name="Kim H."/>
            <person name="Choi G."/>
            <person name="Song H."/>
            <person name="Lee J."/>
            <person name="Lee S.C."/>
            <person name="Kwon J.K."/>
            <person name="Lee H.Y."/>
            <person name="Koo N."/>
            <person name="Hong Y."/>
            <person name="Kim R.W."/>
            <person name="Kang W.H."/>
            <person name="Huh J.H."/>
            <person name="Kang B.C."/>
            <person name="Yang T.J."/>
            <person name="Lee Y.H."/>
            <person name="Bennetzen J.L."/>
            <person name="Choi D."/>
        </authorList>
    </citation>
    <scope>NUCLEOTIDE SEQUENCE [LARGE SCALE GENOMIC DNA]</scope>
    <source>
        <strain evidence="4">cv. CM334</strain>
    </source>
</reference>
<evidence type="ECO:0000256" key="1">
    <source>
        <dbReference type="ARBA" id="ARBA00022857"/>
    </source>
</evidence>
<dbReference type="SUPFAM" id="SSF51735">
    <property type="entry name" value="NAD(P)-binding Rossmann-fold domains"/>
    <property type="match status" value="1"/>
</dbReference>
<dbReference type="PANTHER" id="PTHR42898">
    <property type="entry name" value="TROPINONE REDUCTASE"/>
    <property type="match status" value="1"/>
</dbReference>
<evidence type="ECO:0000256" key="2">
    <source>
        <dbReference type="ARBA" id="ARBA00023002"/>
    </source>
</evidence>
<dbReference type="Proteomes" id="UP000222542">
    <property type="component" value="Unassembled WGS sequence"/>
</dbReference>
<dbReference type="InterPro" id="IPR036291">
    <property type="entry name" value="NAD(P)-bd_dom_sf"/>
</dbReference>
<dbReference type="EMBL" id="AYRZ02000009">
    <property type="protein sequence ID" value="PHT72163.1"/>
    <property type="molecule type" value="Genomic_DNA"/>
</dbReference>
<dbReference type="STRING" id="4072.A0A2G2YQZ7"/>
<dbReference type="InterPro" id="IPR020904">
    <property type="entry name" value="Sc_DH/Rdtase_CS"/>
</dbReference>
<keyword evidence="1" id="KW-0521">NADP</keyword>
<evidence type="ECO:0000313" key="4">
    <source>
        <dbReference type="Proteomes" id="UP000222542"/>
    </source>
</evidence>
<dbReference type="InterPro" id="IPR045000">
    <property type="entry name" value="TR"/>
</dbReference>
<dbReference type="Gramene" id="PHT72163">
    <property type="protein sequence ID" value="PHT72163"/>
    <property type="gene ID" value="T459_22948"/>
</dbReference>
<dbReference type="Pfam" id="PF00106">
    <property type="entry name" value="adh_short"/>
    <property type="match status" value="1"/>
</dbReference>
<dbReference type="InterPro" id="IPR002347">
    <property type="entry name" value="SDR_fam"/>
</dbReference>
<proteinExistence type="predicted"/>
<evidence type="ECO:0000313" key="3">
    <source>
        <dbReference type="EMBL" id="PHT72163.1"/>
    </source>
</evidence>
<protein>
    <submittedName>
        <fullName evidence="3">Tropinone reductase -like protein</fullName>
    </submittedName>
</protein>
<name>A0A2G2YQZ7_CAPAN</name>
<dbReference type="GO" id="GO:0016491">
    <property type="term" value="F:oxidoreductase activity"/>
    <property type="evidence" value="ECO:0007669"/>
    <property type="project" value="UniProtKB-KW"/>
</dbReference>
<gene>
    <name evidence="3" type="ORF">T459_22948</name>
</gene>
<reference evidence="3 4" key="1">
    <citation type="journal article" date="2014" name="Nat. Genet.">
        <title>Genome sequence of the hot pepper provides insights into the evolution of pungency in Capsicum species.</title>
        <authorList>
            <person name="Kim S."/>
            <person name="Park M."/>
            <person name="Yeom S.I."/>
            <person name="Kim Y.M."/>
            <person name="Lee J.M."/>
            <person name="Lee H.A."/>
            <person name="Seo E."/>
            <person name="Choi J."/>
            <person name="Cheong K."/>
            <person name="Kim K.T."/>
            <person name="Jung K."/>
            <person name="Lee G.W."/>
            <person name="Oh S.K."/>
            <person name="Bae C."/>
            <person name="Kim S.B."/>
            <person name="Lee H.Y."/>
            <person name="Kim S.Y."/>
            <person name="Kim M.S."/>
            <person name="Kang B.C."/>
            <person name="Jo Y.D."/>
            <person name="Yang H.B."/>
            <person name="Jeong H.J."/>
            <person name="Kang W.H."/>
            <person name="Kwon J.K."/>
            <person name="Shin C."/>
            <person name="Lim J.Y."/>
            <person name="Park J.H."/>
            <person name="Huh J.H."/>
            <person name="Kim J.S."/>
            <person name="Kim B.D."/>
            <person name="Cohen O."/>
            <person name="Paran I."/>
            <person name="Suh M.C."/>
            <person name="Lee S.B."/>
            <person name="Kim Y.K."/>
            <person name="Shin Y."/>
            <person name="Noh S.J."/>
            <person name="Park J."/>
            <person name="Seo Y.S."/>
            <person name="Kwon S.Y."/>
            <person name="Kim H.A."/>
            <person name="Park J.M."/>
            <person name="Kim H.J."/>
            <person name="Choi S.B."/>
            <person name="Bosland P.W."/>
            <person name="Reeves G."/>
            <person name="Jo S.H."/>
            <person name="Lee B.W."/>
            <person name="Cho H.T."/>
            <person name="Choi H.S."/>
            <person name="Lee M.S."/>
            <person name="Yu Y."/>
            <person name="Do Choi Y."/>
            <person name="Park B.S."/>
            <person name="van Deynze A."/>
            <person name="Ashrafi H."/>
            <person name="Hill T."/>
            <person name="Kim W.T."/>
            <person name="Pai H.S."/>
            <person name="Ahn H.K."/>
            <person name="Yeam I."/>
            <person name="Giovannoni J.J."/>
            <person name="Rose J.K."/>
            <person name="Sorensen I."/>
            <person name="Lee S.J."/>
            <person name="Kim R.W."/>
            <person name="Choi I.Y."/>
            <person name="Choi B.S."/>
            <person name="Lim J.S."/>
            <person name="Lee Y.H."/>
            <person name="Choi D."/>
        </authorList>
    </citation>
    <scope>NUCLEOTIDE SEQUENCE [LARGE SCALE GENOMIC DNA]</scope>
    <source>
        <strain evidence="4">cv. CM334</strain>
    </source>
</reference>
<dbReference type="PANTHER" id="PTHR42898:SF79">
    <property type="entry name" value="NAD(P)-BINDING ROSSMANN-FOLD PROTEIN"/>
    <property type="match status" value="1"/>
</dbReference>
<keyword evidence="4" id="KW-1185">Reference proteome</keyword>